<dbReference type="STRING" id="1220188.A0A4S3J9T2"/>
<organism evidence="1 2">
    <name type="scientific">Aspergillus tanneri</name>
    <dbReference type="NCBI Taxonomy" id="1220188"/>
    <lineage>
        <taxon>Eukaryota</taxon>
        <taxon>Fungi</taxon>
        <taxon>Dikarya</taxon>
        <taxon>Ascomycota</taxon>
        <taxon>Pezizomycotina</taxon>
        <taxon>Eurotiomycetes</taxon>
        <taxon>Eurotiomycetidae</taxon>
        <taxon>Eurotiales</taxon>
        <taxon>Aspergillaceae</taxon>
        <taxon>Aspergillus</taxon>
        <taxon>Aspergillus subgen. Circumdati</taxon>
    </lineage>
</organism>
<dbReference type="AlphaFoldDB" id="A0A4S3J9T2"/>
<dbReference type="EMBL" id="SOSA01000456">
    <property type="protein sequence ID" value="THC91018.1"/>
    <property type="molecule type" value="Genomic_DNA"/>
</dbReference>
<accession>A0A4S3J9T2</accession>
<gene>
    <name evidence="1" type="ORF">EYZ11_009526</name>
</gene>
<sequence>MDLKANNITIGNATINNLVLRPGNHSTSLQGVVDIHQILDNLSPILQSQRESLRNGRLSLDAVTREVIYNGRVIPYYTEVMRDLVLSAKVPISDLLTNSVEGFLHKNGSEIRSILNKIGNGRS</sequence>
<keyword evidence="2" id="KW-1185">Reference proteome</keyword>
<reference evidence="1 2" key="1">
    <citation type="submission" date="2019-03" db="EMBL/GenBank/DDBJ databases">
        <title>The genome sequence of a newly discovered highly antifungal drug resistant Aspergillus species, Aspergillus tanneri NIH 1004.</title>
        <authorList>
            <person name="Mounaud S."/>
            <person name="Singh I."/>
            <person name="Joardar V."/>
            <person name="Pakala S."/>
            <person name="Pakala S."/>
            <person name="Venepally P."/>
            <person name="Hoover J."/>
            <person name="Nierman W."/>
            <person name="Chung J."/>
            <person name="Losada L."/>
        </authorList>
    </citation>
    <scope>NUCLEOTIDE SEQUENCE [LARGE SCALE GENOMIC DNA]</scope>
    <source>
        <strain evidence="1 2">NIH1004</strain>
    </source>
</reference>
<evidence type="ECO:0000313" key="2">
    <source>
        <dbReference type="Proteomes" id="UP000308092"/>
    </source>
</evidence>
<dbReference type="VEuPathDB" id="FungiDB:EYZ11_009526"/>
<evidence type="ECO:0000313" key="1">
    <source>
        <dbReference type="EMBL" id="THC91018.1"/>
    </source>
</evidence>
<comment type="caution">
    <text evidence="1">The sequence shown here is derived from an EMBL/GenBank/DDBJ whole genome shotgun (WGS) entry which is preliminary data.</text>
</comment>
<dbReference type="Proteomes" id="UP000308092">
    <property type="component" value="Unassembled WGS sequence"/>
</dbReference>
<dbReference type="InterPro" id="IPR046368">
    <property type="entry name" value="Tag1"/>
</dbReference>
<protein>
    <submittedName>
        <fullName evidence="1">Uncharacterized protein</fullName>
    </submittedName>
</protein>
<proteinExistence type="predicted"/>
<dbReference type="PANTHER" id="PTHR35895:SF2">
    <property type="match status" value="1"/>
</dbReference>
<dbReference type="PANTHER" id="PTHR35895">
    <property type="entry name" value="CHROMOSOME 16, WHOLE GENOME SHOTGUN SEQUENCE"/>
    <property type="match status" value="1"/>
</dbReference>
<name>A0A4S3J9T2_9EURO</name>
<dbReference type="GO" id="GO:0000329">
    <property type="term" value="C:fungal-type vacuole membrane"/>
    <property type="evidence" value="ECO:0007669"/>
    <property type="project" value="InterPro"/>
</dbReference>